<evidence type="ECO:0000313" key="2">
    <source>
        <dbReference type="EMBL" id="WAG62074.1"/>
    </source>
</evidence>
<accession>A0AA47EMG4</accession>
<proteinExistence type="predicted"/>
<reference evidence="2" key="1">
    <citation type="submission" date="2021-11" db="EMBL/GenBank/DDBJ databases">
        <title>Clostridia strains as spoilage organisms.</title>
        <authorList>
            <person name="Wambui J."/>
            <person name="Stevens M.J.A."/>
            <person name="Stephan R."/>
        </authorList>
    </citation>
    <scope>NUCLEOTIDE SEQUENCE</scope>
    <source>
        <strain evidence="2">CF009</strain>
    </source>
</reference>
<keyword evidence="1" id="KW-1133">Transmembrane helix</keyword>
<evidence type="ECO:0000313" key="3">
    <source>
        <dbReference type="Proteomes" id="UP001164733"/>
    </source>
</evidence>
<keyword evidence="1" id="KW-0472">Membrane</keyword>
<evidence type="ECO:0000256" key="1">
    <source>
        <dbReference type="SAM" id="Phobius"/>
    </source>
</evidence>
<dbReference type="Proteomes" id="UP001164733">
    <property type="component" value="Chromosome"/>
</dbReference>
<keyword evidence="1" id="KW-0812">Transmembrane</keyword>
<dbReference type="RefSeq" id="WP_216121130.1">
    <property type="nucleotide sequence ID" value="NZ_JAHLDP010000005.1"/>
</dbReference>
<dbReference type="AlphaFoldDB" id="A0AA47EMG4"/>
<sequence length="45" mass="5469">MDITIKIVVKSIWWGYFIWYDAYIIIILKAKRILPTGYSYNKEIK</sequence>
<protein>
    <submittedName>
        <fullName evidence="2">Uncharacterized protein</fullName>
    </submittedName>
</protein>
<name>A0AA47EMG4_9CLOT</name>
<feature type="transmembrane region" description="Helical" evidence="1">
    <location>
        <begin position="12"/>
        <end position="30"/>
    </location>
</feature>
<dbReference type="EMBL" id="CP086239">
    <property type="protein sequence ID" value="WAG62074.1"/>
    <property type="molecule type" value="Genomic_DNA"/>
</dbReference>
<organism evidence="2 3">
    <name type="scientific">Clostridium estertheticum</name>
    <dbReference type="NCBI Taxonomy" id="238834"/>
    <lineage>
        <taxon>Bacteria</taxon>
        <taxon>Bacillati</taxon>
        <taxon>Bacillota</taxon>
        <taxon>Clostridia</taxon>
        <taxon>Eubacteriales</taxon>
        <taxon>Clostridiaceae</taxon>
        <taxon>Clostridium</taxon>
    </lineage>
</organism>
<gene>
    <name evidence="2" type="ORF">LL038_07480</name>
</gene>